<organism evidence="2 3">
    <name type="scientific">Phreatobacter aquaticus</name>
    <dbReference type="NCBI Taxonomy" id="2570229"/>
    <lineage>
        <taxon>Bacteria</taxon>
        <taxon>Pseudomonadati</taxon>
        <taxon>Pseudomonadota</taxon>
        <taxon>Alphaproteobacteria</taxon>
        <taxon>Hyphomicrobiales</taxon>
        <taxon>Phreatobacteraceae</taxon>
        <taxon>Phreatobacter</taxon>
    </lineage>
</organism>
<dbReference type="GO" id="GO:1990189">
    <property type="term" value="F:protein N-terminal-serine acetyltransferase activity"/>
    <property type="evidence" value="ECO:0007669"/>
    <property type="project" value="TreeGrafter"/>
</dbReference>
<evidence type="ECO:0000313" key="2">
    <source>
        <dbReference type="EMBL" id="QCK84688.1"/>
    </source>
</evidence>
<dbReference type="InterPro" id="IPR051908">
    <property type="entry name" value="Ribosomal_N-acetyltransferase"/>
</dbReference>
<gene>
    <name evidence="2" type="ORF">E8L99_02265</name>
</gene>
<evidence type="ECO:0000259" key="1">
    <source>
        <dbReference type="PROSITE" id="PS51186"/>
    </source>
</evidence>
<sequence>MVSAFAVGAAVDTTPALKPDHCVIEGRYGRLRPIDPARDIEGLYALSHGAEKDSQWAYLPLGPFADKAGFADEVRKIAAVTAERVFWAVADRQDRAVGWLSLMRIDPAHKTIEVGYILYTPALQRTPLATEAQYLIARHVFETLGYRRYEWKCNALNGPSKRAAERFGFSYEGLFRQHMIVKGHSRDTAWFSMLDSEWPQRKLAFTRWLDPSNFDADGRQKVSLGLMNRLIESEGPLAFRRATLADVPAILALKEAAYLPNEVLTGNASFPRMVDYAQSIKTEEIWLSEDADGLAACVVVEMADDPLIVSLAVHPRHQGKRYGDAILGLAERRLRDLGAPHVTLYTNFKLTQRIEWYARRGFQRTHVKEMEDRKVQYMRKD</sequence>
<reference evidence="2 3" key="1">
    <citation type="submission" date="2019-04" db="EMBL/GenBank/DDBJ databases">
        <title>Phreatobacter aquaticus sp. nov.</title>
        <authorList>
            <person name="Choi A."/>
            <person name="Baek K."/>
        </authorList>
    </citation>
    <scope>NUCLEOTIDE SEQUENCE [LARGE SCALE GENOMIC DNA]</scope>
    <source>
        <strain evidence="2 3">NMCR1094</strain>
    </source>
</reference>
<dbReference type="InterPro" id="IPR016181">
    <property type="entry name" value="Acyl_CoA_acyltransferase"/>
</dbReference>
<name>A0A4D7QC12_9HYPH</name>
<protein>
    <submittedName>
        <fullName evidence="2">GNAT family N-acetyltransferase</fullName>
    </submittedName>
</protein>
<feature type="domain" description="N-acetyltransferase" evidence="1">
    <location>
        <begin position="237"/>
        <end position="381"/>
    </location>
</feature>
<feature type="domain" description="N-acetyltransferase" evidence="1">
    <location>
        <begin position="29"/>
        <end position="187"/>
    </location>
</feature>
<proteinExistence type="predicted"/>
<dbReference type="PROSITE" id="PS51186">
    <property type="entry name" value="GNAT"/>
    <property type="match status" value="2"/>
</dbReference>
<keyword evidence="2" id="KW-0808">Transferase</keyword>
<dbReference type="SUPFAM" id="SSF55729">
    <property type="entry name" value="Acyl-CoA N-acyltransferases (Nat)"/>
    <property type="match status" value="2"/>
</dbReference>
<accession>A0A4D7QC12</accession>
<evidence type="ECO:0000313" key="3">
    <source>
        <dbReference type="Proteomes" id="UP000298588"/>
    </source>
</evidence>
<dbReference type="OrthoDB" id="5295305at2"/>
<dbReference type="EMBL" id="CP039865">
    <property type="protein sequence ID" value="QCK84688.1"/>
    <property type="molecule type" value="Genomic_DNA"/>
</dbReference>
<dbReference type="Pfam" id="PF13508">
    <property type="entry name" value="Acetyltransf_7"/>
    <property type="match status" value="1"/>
</dbReference>
<dbReference type="PANTHER" id="PTHR43441:SF2">
    <property type="entry name" value="FAMILY ACETYLTRANSFERASE, PUTATIVE (AFU_ORTHOLOGUE AFUA_7G00850)-RELATED"/>
    <property type="match status" value="1"/>
</dbReference>
<dbReference type="PANTHER" id="PTHR43441">
    <property type="entry name" value="RIBOSOMAL-PROTEIN-SERINE ACETYLTRANSFERASE"/>
    <property type="match status" value="1"/>
</dbReference>
<keyword evidence="3" id="KW-1185">Reference proteome</keyword>
<dbReference type="Pfam" id="PF13302">
    <property type="entry name" value="Acetyltransf_3"/>
    <property type="match status" value="1"/>
</dbReference>
<dbReference type="InterPro" id="IPR000182">
    <property type="entry name" value="GNAT_dom"/>
</dbReference>
<dbReference type="GO" id="GO:0008999">
    <property type="term" value="F:protein-N-terminal-alanine acetyltransferase activity"/>
    <property type="evidence" value="ECO:0007669"/>
    <property type="project" value="TreeGrafter"/>
</dbReference>
<dbReference type="CDD" id="cd04301">
    <property type="entry name" value="NAT_SF"/>
    <property type="match status" value="1"/>
</dbReference>
<dbReference type="Proteomes" id="UP000298588">
    <property type="component" value="Chromosome"/>
</dbReference>
<dbReference type="AlphaFoldDB" id="A0A4D7QC12"/>
<dbReference type="KEGG" id="paqt:E8L99_02265"/>
<dbReference type="Gene3D" id="3.40.630.30">
    <property type="match status" value="2"/>
</dbReference>
<dbReference type="FunFam" id="3.40.630.30:FF:000047">
    <property type="entry name" value="Acetyltransferase, GNAT family"/>
    <property type="match status" value="1"/>
</dbReference>